<protein>
    <submittedName>
        <fullName evidence="2">Uncharacterized protein</fullName>
    </submittedName>
</protein>
<dbReference type="Pfam" id="PF12585">
    <property type="entry name" value="DUF3759"/>
    <property type="match status" value="1"/>
</dbReference>
<evidence type="ECO:0000313" key="3">
    <source>
        <dbReference type="Proteomes" id="UP000015100"/>
    </source>
</evidence>
<dbReference type="OMA" id="KEDSTHR"/>
<proteinExistence type="predicted"/>
<name>S8AFR8_DACHA</name>
<sequence length="157" mass="18558">MGSHHHHHEESSDRHHEHKGKRSHELIAGAAAFAAFHAFENHQKAQGKPVSHALAKELLAAFAAAEVEKLIETKGREKWDEYRSRSKTREEVKQRSRDLYRDRYEQSIDEGSSGYEIQDEEPRRHHRHRGEIEDPRGSSSSLRRHEHRHREEYEYSR</sequence>
<comment type="caution">
    <text evidence="2">The sequence shown here is derived from an EMBL/GenBank/DDBJ whole genome shotgun (WGS) entry which is preliminary data.</text>
</comment>
<dbReference type="EMBL" id="AQGS01000443">
    <property type="protein sequence ID" value="EPS40006.1"/>
    <property type="molecule type" value="Genomic_DNA"/>
</dbReference>
<dbReference type="PANTHER" id="PTHR37450:SF1">
    <property type="entry name" value="CIPC PROTEIN"/>
    <property type="match status" value="1"/>
</dbReference>
<dbReference type="InterPro" id="IPR022234">
    <property type="entry name" value="DUF3759"/>
</dbReference>
<feature type="region of interest" description="Disordered" evidence="1">
    <location>
        <begin position="1"/>
        <end position="27"/>
    </location>
</feature>
<dbReference type="AlphaFoldDB" id="S8AFR8"/>
<feature type="compositionally biased region" description="Basic and acidic residues" evidence="1">
    <location>
        <begin position="74"/>
        <end position="106"/>
    </location>
</feature>
<organism evidence="2 3">
    <name type="scientific">Dactylellina haptotyla (strain CBS 200.50)</name>
    <name type="common">Nematode-trapping fungus</name>
    <name type="synonym">Monacrosporium haptotylum</name>
    <dbReference type="NCBI Taxonomy" id="1284197"/>
    <lineage>
        <taxon>Eukaryota</taxon>
        <taxon>Fungi</taxon>
        <taxon>Dikarya</taxon>
        <taxon>Ascomycota</taxon>
        <taxon>Pezizomycotina</taxon>
        <taxon>Orbiliomycetes</taxon>
        <taxon>Orbiliales</taxon>
        <taxon>Orbiliaceae</taxon>
        <taxon>Dactylellina</taxon>
    </lineage>
</organism>
<reference evidence="2 3" key="1">
    <citation type="journal article" date="2013" name="PLoS Genet.">
        <title>Genomic mechanisms accounting for the adaptation to parasitism in nematode-trapping fungi.</title>
        <authorList>
            <person name="Meerupati T."/>
            <person name="Andersson K.M."/>
            <person name="Friman E."/>
            <person name="Kumar D."/>
            <person name="Tunlid A."/>
            <person name="Ahren D."/>
        </authorList>
    </citation>
    <scope>NUCLEOTIDE SEQUENCE [LARGE SCALE GENOMIC DNA]</scope>
    <source>
        <strain evidence="2 3">CBS 200.50</strain>
    </source>
</reference>
<feature type="region of interest" description="Disordered" evidence="1">
    <location>
        <begin position="74"/>
        <end position="157"/>
    </location>
</feature>
<gene>
    <name evidence="2" type="ORF">H072_6261</name>
</gene>
<keyword evidence="3" id="KW-1185">Reference proteome</keyword>
<dbReference type="OrthoDB" id="9895617at2759"/>
<evidence type="ECO:0000313" key="2">
    <source>
        <dbReference type="EMBL" id="EPS40006.1"/>
    </source>
</evidence>
<dbReference type="STRING" id="1284197.S8AFR8"/>
<dbReference type="HOGENOM" id="CLU_143683_1_0_1"/>
<accession>S8AFR8</accession>
<dbReference type="PANTHER" id="PTHR37450">
    <property type="entry name" value="CIPC PROTEIN"/>
    <property type="match status" value="1"/>
</dbReference>
<reference evidence="3" key="2">
    <citation type="submission" date="2013-04" db="EMBL/GenBank/DDBJ databases">
        <title>Genomic mechanisms accounting for the adaptation to parasitism in nematode-trapping fungi.</title>
        <authorList>
            <person name="Ahren D.G."/>
        </authorList>
    </citation>
    <scope>NUCLEOTIDE SEQUENCE [LARGE SCALE GENOMIC DNA]</scope>
    <source>
        <strain evidence="3">CBS 200.50</strain>
    </source>
</reference>
<dbReference type="Proteomes" id="UP000015100">
    <property type="component" value="Unassembled WGS sequence"/>
</dbReference>
<evidence type="ECO:0000256" key="1">
    <source>
        <dbReference type="SAM" id="MobiDB-lite"/>
    </source>
</evidence>